<dbReference type="InterPro" id="IPR050109">
    <property type="entry name" value="HTH-type_TetR-like_transc_reg"/>
</dbReference>
<dbReference type="Gene3D" id="1.10.357.10">
    <property type="entry name" value="Tetracycline Repressor, domain 2"/>
    <property type="match status" value="2"/>
</dbReference>
<gene>
    <name evidence="4" type="ORF">FGL95_08520</name>
</gene>
<dbReference type="SUPFAM" id="SSF46689">
    <property type="entry name" value="Homeodomain-like"/>
    <property type="match status" value="1"/>
</dbReference>
<evidence type="ECO:0000313" key="5">
    <source>
        <dbReference type="Proteomes" id="UP000535543"/>
    </source>
</evidence>
<dbReference type="GO" id="GO:0003700">
    <property type="term" value="F:DNA-binding transcription factor activity"/>
    <property type="evidence" value="ECO:0007669"/>
    <property type="project" value="TreeGrafter"/>
</dbReference>
<reference evidence="4 5" key="2">
    <citation type="submission" date="2020-06" db="EMBL/GenBank/DDBJ databases">
        <title>Antribacter stalactiti gen. nov., sp. nov., a new member of the family Nacardiaceae isolated from a cave.</title>
        <authorList>
            <person name="Kim I.S."/>
        </authorList>
    </citation>
    <scope>NUCLEOTIDE SEQUENCE [LARGE SCALE GENOMIC DNA]</scope>
    <source>
        <strain evidence="4 5">YC2-7</strain>
    </source>
</reference>
<dbReference type="GO" id="GO:0000976">
    <property type="term" value="F:transcription cis-regulatory region binding"/>
    <property type="evidence" value="ECO:0007669"/>
    <property type="project" value="TreeGrafter"/>
</dbReference>
<dbReference type="AlphaFoldDB" id="A0A848KGM9"/>
<keyword evidence="3" id="KW-0804">Transcription</keyword>
<reference evidence="4 5" key="1">
    <citation type="submission" date="2019-05" db="EMBL/GenBank/DDBJ databases">
        <authorList>
            <person name="Lee S.D."/>
        </authorList>
    </citation>
    <scope>NUCLEOTIDE SEQUENCE [LARGE SCALE GENOMIC DNA]</scope>
    <source>
        <strain evidence="4 5">YC2-7</strain>
    </source>
</reference>
<organism evidence="4 5">
    <name type="scientific">Antrihabitans stalactiti</name>
    <dbReference type="NCBI Taxonomy" id="2584121"/>
    <lineage>
        <taxon>Bacteria</taxon>
        <taxon>Bacillati</taxon>
        <taxon>Actinomycetota</taxon>
        <taxon>Actinomycetes</taxon>
        <taxon>Mycobacteriales</taxon>
        <taxon>Nocardiaceae</taxon>
        <taxon>Antrihabitans</taxon>
    </lineage>
</organism>
<dbReference type="PANTHER" id="PTHR30055">
    <property type="entry name" value="HTH-TYPE TRANSCRIPTIONAL REGULATOR RUTR"/>
    <property type="match status" value="1"/>
</dbReference>
<keyword evidence="1" id="KW-0805">Transcription regulation</keyword>
<dbReference type="RefSeq" id="WP_169585776.1">
    <property type="nucleotide sequence ID" value="NZ_VCQU01000002.1"/>
</dbReference>
<evidence type="ECO:0000313" key="4">
    <source>
        <dbReference type="EMBL" id="NMN95077.1"/>
    </source>
</evidence>
<keyword evidence="2" id="KW-0238">DNA-binding</keyword>
<evidence type="ECO:0000256" key="2">
    <source>
        <dbReference type="ARBA" id="ARBA00023125"/>
    </source>
</evidence>
<keyword evidence="5" id="KW-1185">Reference proteome</keyword>
<dbReference type="PANTHER" id="PTHR30055:SF234">
    <property type="entry name" value="HTH-TYPE TRANSCRIPTIONAL REGULATOR BETI"/>
    <property type="match status" value="1"/>
</dbReference>
<evidence type="ECO:0000256" key="1">
    <source>
        <dbReference type="ARBA" id="ARBA00023015"/>
    </source>
</evidence>
<dbReference type="InterPro" id="IPR009057">
    <property type="entry name" value="Homeodomain-like_sf"/>
</dbReference>
<dbReference type="EMBL" id="VCQU01000002">
    <property type="protein sequence ID" value="NMN95077.1"/>
    <property type="molecule type" value="Genomic_DNA"/>
</dbReference>
<dbReference type="Proteomes" id="UP000535543">
    <property type="component" value="Unassembled WGS sequence"/>
</dbReference>
<comment type="caution">
    <text evidence="4">The sequence shown here is derived from an EMBL/GenBank/DDBJ whole genome shotgun (WGS) entry which is preliminary data.</text>
</comment>
<protein>
    <submittedName>
        <fullName evidence="4">TetR/AcrR family transcriptional regulator</fullName>
    </submittedName>
</protein>
<name>A0A848KGM9_9NOCA</name>
<accession>A0A848KGM9</accession>
<proteinExistence type="predicted"/>
<evidence type="ECO:0000256" key="3">
    <source>
        <dbReference type="ARBA" id="ARBA00023163"/>
    </source>
</evidence>
<sequence>MAVEDAAARRFVEAGLRILIDQPGSILDRGLRSEDVINSANGSHATFYRKFPSKSDFLAEVVDGLIPSGRYTPKQMRSLVLTEMSANGGLTRATVRALITSHFSAITDELTVTKRLLAQVLAVSTQRTTFALRADYQRRDQLVLAAFEASFGRLGATLRKPFTATTFATAMIAIVEGFMIRRRADPGSVTPALLADTILAVLSTIVDTAQLHEHVDDALASLDPQSSVPRTMARDPRSAVIVAARDEFSKRGYFMTRLETIASNASVPVETARMLFPTKSHILIGALKSRVSALTEAVADDLLIGVGTITIIENHLLRCAQLVADETAFMDALVAAVAHDTYSEPEGMISIKQQLNLPAIIAPVIQQGQDDGDFTDLGTPTEIAAGITNTLLLRCFTRRHLSPEENATFIGNLLLQGLRAR</sequence>